<evidence type="ECO:0000313" key="2">
    <source>
        <dbReference type="Proteomes" id="UP000199648"/>
    </source>
</evidence>
<name>A0A1G5PS69_9GAMM</name>
<dbReference type="Proteomes" id="UP000199648">
    <property type="component" value="Unassembled WGS sequence"/>
</dbReference>
<gene>
    <name evidence="1" type="ORF">SAMN03097708_00688</name>
</gene>
<protein>
    <submittedName>
        <fullName evidence="1">Uncharacterized protein</fullName>
    </submittedName>
</protein>
<dbReference type="STRING" id="415747.SAMN03097708_00688"/>
<evidence type="ECO:0000313" key="1">
    <source>
        <dbReference type="EMBL" id="SCZ52176.1"/>
    </source>
</evidence>
<reference evidence="1 2" key="1">
    <citation type="submission" date="2016-10" db="EMBL/GenBank/DDBJ databases">
        <authorList>
            <person name="de Groot N.N."/>
        </authorList>
    </citation>
    <scope>NUCLEOTIDE SEQUENCE [LARGE SCALE GENOMIC DNA]</scope>
    <source>
        <strain evidence="1 2">HLD2</strain>
    </source>
</reference>
<dbReference type="EMBL" id="FMWD01000002">
    <property type="protein sequence ID" value="SCZ52176.1"/>
    <property type="molecule type" value="Genomic_DNA"/>
</dbReference>
<sequence length="231" mass="24508">MSITPSGTSTRSLFSERLPGAWSDQPHVVVASCGQRGSVEARTKARFGRHIVAESAFGDACVVSESGCVKAGPAGPLETVHASSWPFCRIPLLNAAVHFRLQLCPPSGTVPGTDVTPGADGCSQQALKFRECIALDIANKVPCGRSGSNWQPFPLVHCCMPERSQSEPDSRIAASLEICALVAIESGNESELKSFYGMLVKNIDRPEACSRHLDGLHRINIGSEPGPASIL</sequence>
<keyword evidence="2" id="KW-1185">Reference proteome</keyword>
<accession>A0A1G5PS69</accession>
<dbReference type="AlphaFoldDB" id="A0A1G5PS69"/>
<proteinExistence type="predicted"/>
<organism evidence="1 2">
    <name type="scientific">Thiohalomonas denitrificans</name>
    <dbReference type="NCBI Taxonomy" id="415747"/>
    <lineage>
        <taxon>Bacteria</taxon>
        <taxon>Pseudomonadati</taxon>
        <taxon>Pseudomonadota</taxon>
        <taxon>Gammaproteobacteria</taxon>
        <taxon>Thiohalomonadales</taxon>
        <taxon>Thiohalomonadaceae</taxon>
        <taxon>Thiohalomonas</taxon>
    </lineage>
</organism>